<protein>
    <recommendedName>
        <fullName evidence="6">Disease resistance N-terminal domain-containing protein</fullName>
    </recommendedName>
</protein>
<evidence type="ECO:0000256" key="1">
    <source>
        <dbReference type="ARBA" id="ARBA00008894"/>
    </source>
</evidence>
<dbReference type="Proteomes" id="UP001054889">
    <property type="component" value="Unassembled WGS sequence"/>
</dbReference>
<evidence type="ECO:0000313" key="8">
    <source>
        <dbReference type="Proteomes" id="UP001054889"/>
    </source>
</evidence>
<evidence type="ECO:0000256" key="5">
    <source>
        <dbReference type="ARBA" id="ARBA00022821"/>
    </source>
</evidence>
<proteinExistence type="inferred from homology"/>
<gene>
    <name evidence="7" type="primary">gb08271</name>
    <name evidence="7" type="ORF">PR202_gb08271</name>
</gene>
<keyword evidence="5" id="KW-0611">Plant defense</keyword>
<name>A0AAV5ECM6_ELECO</name>
<dbReference type="GO" id="GO:0006952">
    <property type="term" value="P:defense response"/>
    <property type="evidence" value="ECO:0007669"/>
    <property type="project" value="UniProtKB-KW"/>
</dbReference>
<feature type="domain" description="Disease resistance N-terminal" evidence="6">
    <location>
        <begin position="1"/>
        <end position="45"/>
    </location>
</feature>
<keyword evidence="4" id="KW-0547">Nucleotide-binding</keyword>
<keyword evidence="2" id="KW-0433">Leucine-rich repeat</keyword>
<evidence type="ECO:0000256" key="3">
    <source>
        <dbReference type="ARBA" id="ARBA00022737"/>
    </source>
</evidence>
<evidence type="ECO:0000256" key="2">
    <source>
        <dbReference type="ARBA" id="ARBA00022614"/>
    </source>
</evidence>
<dbReference type="Pfam" id="PF18052">
    <property type="entry name" value="Rx_N"/>
    <property type="match status" value="1"/>
</dbReference>
<evidence type="ECO:0000259" key="6">
    <source>
        <dbReference type="Pfam" id="PF18052"/>
    </source>
</evidence>
<dbReference type="InterPro" id="IPR041118">
    <property type="entry name" value="Rx_N"/>
</dbReference>
<reference evidence="7" key="2">
    <citation type="submission" date="2021-12" db="EMBL/GenBank/DDBJ databases">
        <title>Resequencing data analysis of finger millet.</title>
        <authorList>
            <person name="Hatakeyama M."/>
            <person name="Aluri S."/>
            <person name="Balachadran M.T."/>
            <person name="Sivarajan S.R."/>
            <person name="Poveda L."/>
            <person name="Shimizu-Inatsugi R."/>
            <person name="Schlapbach R."/>
            <person name="Sreeman S.M."/>
            <person name="Shimizu K.K."/>
        </authorList>
    </citation>
    <scope>NUCLEOTIDE SEQUENCE</scope>
</reference>
<evidence type="ECO:0000256" key="4">
    <source>
        <dbReference type="ARBA" id="ARBA00022741"/>
    </source>
</evidence>
<evidence type="ECO:0000313" key="7">
    <source>
        <dbReference type="EMBL" id="GJN20844.1"/>
    </source>
</evidence>
<accession>A0AAV5ECM6</accession>
<organism evidence="7 8">
    <name type="scientific">Eleusine coracana subsp. coracana</name>
    <dbReference type="NCBI Taxonomy" id="191504"/>
    <lineage>
        <taxon>Eukaryota</taxon>
        <taxon>Viridiplantae</taxon>
        <taxon>Streptophyta</taxon>
        <taxon>Embryophyta</taxon>
        <taxon>Tracheophyta</taxon>
        <taxon>Spermatophyta</taxon>
        <taxon>Magnoliopsida</taxon>
        <taxon>Liliopsida</taxon>
        <taxon>Poales</taxon>
        <taxon>Poaceae</taxon>
        <taxon>PACMAD clade</taxon>
        <taxon>Chloridoideae</taxon>
        <taxon>Cynodonteae</taxon>
        <taxon>Eleusininae</taxon>
        <taxon>Eleusine</taxon>
    </lineage>
</organism>
<reference evidence="7" key="1">
    <citation type="journal article" date="2018" name="DNA Res.">
        <title>Multiple hybrid de novo genome assembly of finger millet, an orphan allotetraploid crop.</title>
        <authorList>
            <person name="Hatakeyama M."/>
            <person name="Aluri S."/>
            <person name="Balachadran M.T."/>
            <person name="Sivarajan S.R."/>
            <person name="Patrignani A."/>
            <person name="Gruter S."/>
            <person name="Poveda L."/>
            <person name="Shimizu-Inatsugi R."/>
            <person name="Baeten J."/>
            <person name="Francoijs K.J."/>
            <person name="Nataraja K.N."/>
            <person name="Reddy Y.A.N."/>
            <person name="Phadnis S."/>
            <person name="Ravikumar R.L."/>
            <person name="Schlapbach R."/>
            <person name="Sreeman S.M."/>
            <person name="Shimizu K.K."/>
        </authorList>
    </citation>
    <scope>NUCLEOTIDE SEQUENCE</scope>
</reference>
<dbReference type="GO" id="GO:0000166">
    <property type="term" value="F:nucleotide binding"/>
    <property type="evidence" value="ECO:0007669"/>
    <property type="project" value="UniProtKB-KW"/>
</dbReference>
<comment type="caution">
    <text evidence="7">The sequence shown here is derived from an EMBL/GenBank/DDBJ whole genome shotgun (WGS) entry which is preliminary data.</text>
</comment>
<dbReference type="AlphaFoldDB" id="A0AAV5ECM6"/>
<comment type="similarity">
    <text evidence="1">Belongs to the disease resistance NB-LRR family.</text>
</comment>
<keyword evidence="3" id="KW-0677">Repeat</keyword>
<dbReference type="EMBL" id="BQKI01000075">
    <property type="protein sequence ID" value="GJN20844.1"/>
    <property type="molecule type" value="Genomic_DNA"/>
</dbReference>
<sequence length="62" mass="6936">MHAMLLKLAAKEGEGSMDIQRKAWTRDVREMAYDVEDCVDAFTYSFSLVHVGGGEQDRAVAE</sequence>
<keyword evidence="8" id="KW-1185">Reference proteome</keyword>
<dbReference type="Gene3D" id="1.20.5.4130">
    <property type="match status" value="1"/>
</dbReference>